<comment type="caution">
    <text evidence="1">The sequence shown here is derived from an EMBL/GenBank/DDBJ whole genome shotgun (WGS) entry which is preliminary data.</text>
</comment>
<dbReference type="Proteomes" id="UP000583800">
    <property type="component" value="Unassembled WGS sequence"/>
</dbReference>
<evidence type="ECO:0000313" key="1">
    <source>
        <dbReference type="EMBL" id="MBB6344403.1"/>
    </source>
</evidence>
<dbReference type="EMBL" id="JACHJB010000001">
    <property type="protein sequence ID" value="MBB6344403.1"/>
    <property type="molecule type" value="Genomic_DNA"/>
</dbReference>
<gene>
    <name evidence="1" type="ORF">FHU36_000912</name>
</gene>
<sequence length="42" mass="4435">MAAAPGALPPVHLAVVVVAEGGACRPREQRVQEVNQQTERQA</sequence>
<accession>A0A7X0EUG4</accession>
<reference evidence="1 2" key="1">
    <citation type="submission" date="2020-08" db="EMBL/GenBank/DDBJ databases">
        <title>Sequencing the genomes of 1000 actinobacteria strains.</title>
        <authorList>
            <person name="Klenk H.-P."/>
        </authorList>
    </citation>
    <scope>NUCLEOTIDE SEQUENCE [LARGE SCALE GENOMIC DNA]</scope>
    <source>
        <strain evidence="1 2">DSM 45913</strain>
    </source>
</reference>
<name>A0A7X0EUG4_9ACTN</name>
<dbReference type="AlphaFoldDB" id="A0A7X0EUG4"/>
<keyword evidence="2" id="KW-1185">Reference proteome</keyword>
<proteinExistence type="predicted"/>
<organism evidence="1 2">
    <name type="scientific">Nonomuraea muscovyensis</name>
    <dbReference type="NCBI Taxonomy" id="1124761"/>
    <lineage>
        <taxon>Bacteria</taxon>
        <taxon>Bacillati</taxon>
        <taxon>Actinomycetota</taxon>
        <taxon>Actinomycetes</taxon>
        <taxon>Streptosporangiales</taxon>
        <taxon>Streptosporangiaceae</taxon>
        <taxon>Nonomuraea</taxon>
    </lineage>
</organism>
<evidence type="ECO:0000313" key="2">
    <source>
        <dbReference type="Proteomes" id="UP000583800"/>
    </source>
</evidence>
<dbReference type="RefSeq" id="WP_281394152.1">
    <property type="nucleotide sequence ID" value="NZ_JACHJB010000001.1"/>
</dbReference>
<protein>
    <submittedName>
        <fullName evidence="1">Uncharacterized protein</fullName>
    </submittedName>
</protein>